<dbReference type="Pfam" id="PF04055">
    <property type="entry name" value="Radical_SAM"/>
    <property type="match status" value="1"/>
</dbReference>
<dbReference type="PANTHER" id="PTHR13932">
    <property type="entry name" value="COPROPORPHYRINIGEN III OXIDASE"/>
    <property type="match status" value="1"/>
</dbReference>
<dbReference type="InterPro" id="IPR013785">
    <property type="entry name" value="Aldolase_TIM"/>
</dbReference>
<dbReference type="SFLD" id="SFLDF00288">
    <property type="entry name" value="HemN-like__clustered_with_nucl"/>
    <property type="match status" value="1"/>
</dbReference>
<keyword evidence="7 9" id="KW-0143">Chaperone</keyword>
<evidence type="ECO:0000256" key="3">
    <source>
        <dbReference type="ARBA" id="ARBA00022691"/>
    </source>
</evidence>
<evidence type="ECO:0000259" key="10">
    <source>
        <dbReference type="PROSITE" id="PS51918"/>
    </source>
</evidence>
<organism evidence="11 12">
    <name type="scientific">Pelobates cultripes</name>
    <name type="common">Western spadefoot toad</name>
    <dbReference type="NCBI Taxonomy" id="61616"/>
    <lineage>
        <taxon>Eukaryota</taxon>
        <taxon>Metazoa</taxon>
        <taxon>Chordata</taxon>
        <taxon>Craniata</taxon>
        <taxon>Vertebrata</taxon>
        <taxon>Euteleostomi</taxon>
        <taxon>Amphibia</taxon>
        <taxon>Batrachia</taxon>
        <taxon>Anura</taxon>
        <taxon>Pelobatoidea</taxon>
        <taxon>Pelobatidae</taxon>
        <taxon>Pelobates</taxon>
    </lineage>
</organism>
<evidence type="ECO:0000256" key="6">
    <source>
        <dbReference type="ARBA" id="ARBA00023014"/>
    </source>
</evidence>
<comment type="function">
    <text evidence="8 9">May be a heme chaperone, appears to bind heme. Homologous bacterial proteins do not have oxygen-independent coproporphyrinogen-III oxidase activity. Binds 1 [4Fe-4S] cluster. The cluster is coordinated with 3 cysteines and an exchangeable S-adenosyl-L-methionine.</text>
</comment>
<dbReference type="Proteomes" id="UP001295444">
    <property type="component" value="Chromosome 06"/>
</dbReference>
<dbReference type="PANTHER" id="PTHR13932:SF5">
    <property type="entry name" value="RADICAL S-ADENOSYL METHIONINE DOMAIN-CONTAINING PROTEIN 1, MITOCHONDRIAL"/>
    <property type="match status" value="1"/>
</dbReference>
<dbReference type="SUPFAM" id="SSF102114">
    <property type="entry name" value="Radical SAM enzymes"/>
    <property type="match status" value="1"/>
</dbReference>
<keyword evidence="3 9" id="KW-0949">S-adenosyl-L-methionine</keyword>
<name>A0AAD1SKM4_PELCU</name>
<evidence type="ECO:0000256" key="1">
    <source>
        <dbReference type="ARBA" id="ARBA00006100"/>
    </source>
</evidence>
<dbReference type="SFLD" id="SFLDS00029">
    <property type="entry name" value="Radical_SAM"/>
    <property type="match status" value="1"/>
</dbReference>
<dbReference type="NCBIfam" id="TIGR00539">
    <property type="entry name" value="hemN_rel"/>
    <property type="match status" value="1"/>
</dbReference>
<proteinExistence type="inferred from homology"/>
<keyword evidence="5 9" id="KW-0408">Iron</keyword>
<keyword evidence="4 9" id="KW-0479">Metal-binding</keyword>
<dbReference type="SFLD" id="SFLDG01082">
    <property type="entry name" value="B12-binding_domain_containing"/>
    <property type="match status" value="1"/>
</dbReference>
<dbReference type="InterPro" id="IPR007197">
    <property type="entry name" value="rSAM"/>
</dbReference>
<evidence type="ECO:0000313" key="11">
    <source>
        <dbReference type="EMBL" id="CAH2302064.1"/>
    </source>
</evidence>
<keyword evidence="9" id="KW-0496">Mitochondrion</keyword>
<dbReference type="AlphaFoldDB" id="A0AAD1SKM4"/>
<dbReference type="Pfam" id="PF06969">
    <property type="entry name" value="HemN_C"/>
    <property type="match status" value="1"/>
</dbReference>
<dbReference type="SFLD" id="SFLDG01065">
    <property type="entry name" value="anaerobic_coproporphyrinogen-I"/>
    <property type="match status" value="1"/>
</dbReference>
<dbReference type="CDD" id="cd01335">
    <property type="entry name" value="Radical_SAM"/>
    <property type="match status" value="1"/>
</dbReference>
<comment type="similarity">
    <text evidence="1">Belongs to the anaerobic coproporphyrinogen-III oxidase family. HemW subfamily.</text>
</comment>
<dbReference type="SMART" id="SM00729">
    <property type="entry name" value="Elp3"/>
    <property type="match status" value="1"/>
</dbReference>
<dbReference type="InterPro" id="IPR004559">
    <property type="entry name" value="HemW-like"/>
</dbReference>
<reference evidence="11" key="1">
    <citation type="submission" date="2022-03" db="EMBL/GenBank/DDBJ databases">
        <authorList>
            <person name="Alioto T."/>
            <person name="Alioto T."/>
            <person name="Gomez Garrido J."/>
        </authorList>
    </citation>
    <scope>NUCLEOTIDE SEQUENCE</scope>
</reference>
<evidence type="ECO:0000313" key="12">
    <source>
        <dbReference type="Proteomes" id="UP001295444"/>
    </source>
</evidence>
<dbReference type="GO" id="GO:0051539">
    <property type="term" value="F:4 iron, 4 sulfur cluster binding"/>
    <property type="evidence" value="ECO:0007669"/>
    <property type="project" value="UniProtKB-UniRule"/>
</dbReference>
<dbReference type="InterPro" id="IPR006638">
    <property type="entry name" value="Elp3/MiaA/NifB-like_rSAM"/>
</dbReference>
<dbReference type="InterPro" id="IPR058240">
    <property type="entry name" value="rSAM_sf"/>
</dbReference>
<dbReference type="SFLD" id="SFLDF00562">
    <property type="entry name" value="HemN-like__clustered_with_heat"/>
    <property type="match status" value="1"/>
</dbReference>
<dbReference type="Gene3D" id="3.20.20.70">
    <property type="entry name" value="Aldolase class I"/>
    <property type="match status" value="1"/>
</dbReference>
<comment type="subcellular location">
    <subcellularLocation>
        <location evidence="9">Mitochondrion</location>
    </subcellularLocation>
</comment>
<dbReference type="GO" id="GO:0004109">
    <property type="term" value="F:coproporphyrinogen oxidase activity"/>
    <property type="evidence" value="ECO:0007669"/>
    <property type="project" value="InterPro"/>
</dbReference>
<evidence type="ECO:0000256" key="2">
    <source>
        <dbReference type="ARBA" id="ARBA00022617"/>
    </source>
</evidence>
<keyword evidence="9" id="KW-0809">Transit peptide</keyword>
<dbReference type="InterPro" id="IPR010723">
    <property type="entry name" value="HemN_C"/>
</dbReference>
<evidence type="ECO:0000256" key="9">
    <source>
        <dbReference type="RuleBase" id="RU364116"/>
    </source>
</evidence>
<evidence type="ECO:0000256" key="7">
    <source>
        <dbReference type="ARBA" id="ARBA00023186"/>
    </source>
</evidence>
<evidence type="ECO:0000256" key="5">
    <source>
        <dbReference type="ARBA" id="ARBA00023004"/>
    </source>
</evidence>
<dbReference type="GO" id="GO:0046872">
    <property type="term" value="F:metal ion binding"/>
    <property type="evidence" value="ECO:0007669"/>
    <property type="project" value="UniProtKB-UniRule"/>
</dbReference>
<evidence type="ECO:0000256" key="4">
    <source>
        <dbReference type="ARBA" id="ARBA00022723"/>
    </source>
</evidence>
<feature type="domain" description="Radical SAM core" evidence="10">
    <location>
        <begin position="27"/>
        <end position="266"/>
    </location>
</feature>
<dbReference type="GO" id="GO:0006779">
    <property type="term" value="P:porphyrin-containing compound biosynthetic process"/>
    <property type="evidence" value="ECO:0007669"/>
    <property type="project" value="InterPro"/>
</dbReference>
<keyword evidence="9" id="KW-0004">4Fe-4S</keyword>
<sequence length="437" mass="49036">MIPSTTRLLLSSARKLCGAVKMRSLHTRNTEEAAVYVHWPYCEKRCTYCNFNKYIQRSDNEDAIRACLLKEASTLIQLSQVRSISSVYFGGGTPNLASPHTIGAILEVISQNALLQQDAEVTLEVNPASIQNSKLHLFREVGVNRVSVGVQSFDDSELLFLGRTHTACDALHTVEEACRLFPGSTSVDIMFGLPGQSMESWQSTLKTLLAICDDHVSLYQLTIERGTALFKQLQRGQFSPPDEELTAHMYNFARRTLCDASFHHYEVSNFARNGALSRHNLSYWLGKQYIGIGPGAHGRFVARATGGTQREARIQTLEPDPWMREVIQHGHGTRKVVEQNDLEILSEMLVFGLRTDTGITHEAWQQLSPSISLKHFFDASHELKMLQKLELVLLDESGLRCSWKGLAVLDSLLVPLLSQLQYAWNQMEKEGSPKDTT</sequence>
<evidence type="ECO:0000256" key="8">
    <source>
        <dbReference type="ARBA" id="ARBA00045130"/>
    </source>
</evidence>
<dbReference type="InterPro" id="IPR034505">
    <property type="entry name" value="Coproporphyrinogen-III_oxidase"/>
</dbReference>
<keyword evidence="6 9" id="KW-0411">Iron-sulfur</keyword>
<accession>A0AAD1SKM4</accession>
<keyword evidence="12" id="KW-1185">Reference proteome</keyword>
<gene>
    <name evidence="11" type="ORF">PECUL_23A045495</name>
</gene>
<dbReference type="EMBL" id="OW240917">
    <property type="protein sequence ID" value="CAH2302064.1"/>
    <property type="molecule type" value="Genomic_DNA"/>
</dbReference>
<dbReference type="GO" id="GO:0005739">
    <property type="term" value="C:mitochondrion"/>
    <property type="evidence" value="ECO:0007669"/>
    <property type="project" value="UniProtKB-SubCell"/>
</dbReference>
<protein>
    <recommendedName>
        <fullName evidence="9">Radical S-adenosyl methionine domain-containing protein</fullName>
    </recommendedName>
</protein>
<keyword evidence="2 9" id="KW-0349">Heme</keyword>
<dbReference type="PROSITE" id="PS51918">
    <property type="entry name" value="RADICAL_SAM"/>
    <property type="match status" value="1"/>
</dbReference>